<feature type="non-terminal residue" evidence="8">
    <location>
        <position position="154"/>
    </location>
</feature>
<dbReference type="EMBL" id="CATNWA010001946">
    <property type="protein sequence ID" value="CAI9541593.1"/>
    <property type="molecule type" value="Genomic_DNA"/>
</dbReference>
<dbReference type="Proteomes" id="UP001162483">
    <property type="component" value="Unassembled WGS sequence"/>
</dbReference>
<evidence type="ECO:0000313" key="8">
    <source>
        <dbReference type="EMBL" id="CAI9541593.1"/>
    </source>
</evidence>
<dbReference type="PANTHER" id="PTHR10283">
    <property type="entry name" value="SOLUTE CARRIER FAMILY 13 MEMBER"/>
    <property type="match status" value="1"/>
</dbReference>
<keyword evidence="6" id="KW-0739">Sodium transport</keyword>
<keyword evidence="6" id="KW-0813">Transport</keyword>
<feature type="non-terminal residue" evidence="8">
    <location>
        <position position="1"/>
    </location>
</feature>
<evidence type="ECO:0000256" key="6">
    <source>
        <dbReference type="ARBA" id="ARBA00023201"/>
    </source>
</evidence>
<keyword evidence="9" id="KW-1185">Reference proteome</keyword>
<evidence type="ECO:0000256" key="5">
    <source>
        <dbReference type="ARBA" id="ARBA00023136"/>
    </source>
</evidence>
<keyword evidence="6" id="KW-0406">Ion transport</keyword>
<feature type="transmembrane region" description="Helical" evidence="7">
    <location>
        <begin position="28"/>
        <end position="48"/>
    </location>
</feature>
<keyword evidence="5 7" id="KW-0472">Membrane</keyword>
<name>A0ABN9AZW6_9NEOB</name>
<feature type="transmembrane region" description="Helical" evidence="7">
    <location>
        <begin position="68"/>
        <end position="87"/>
    </location>
</feature>
<dbReference type="PANTHER" id="PTHR10283:SF82">
    <property type="entry name" value="SOLUTE CARRIER FAMILY 13 MEMBER 2"/>
    <property type="match status" value="1"/>
</dbReference>
<reference evidence="8" key="1">
    <citation type="submission" date="2023-05" db="EMBL/GenBank/DDBJ databases">
        <authorList>
            <person name="Stuckert A."/>
        </authorList>
    </citation>
    <scope>NUCLEOTIDE SEQUENCE</scope>
</reference>
<proteinExistence type="inferred from homology"/>
<dbReference type="InterPro" id="IPR001898">
    <property type="entry name" value="SLC13A/DASS"/>
</dbReference>
<evidence type="ECO:0000256" key="1">
    <source>
        <dbReference type="ARBA" id="ARBA00004141"/>
    </source>
</evidence>
<keyword evidence="4 7" id="KW-1133">Transmembrane helix</keyword>
<organism evidence="8 9">
    <name type="scientific">Staurois parvus</name>
    <dbReference type="NCBI Taxonomy" id="386267"/>
    <lineage>
        <taxon>Eukaryota</taxon>
        <taxon>Metazoa</taxon>
        <taxon>Chordata</taxon>
        <taxon>Craniata</taxon>
        <taxon>Vertebrata</taxon>
        <taxon>Euteleostomi</taxon>
        <taxon>Amphibia</taxon>
        <taxon>Batrachia</taxon>
        <taxon>Anura</taxon>
        <taxon>Neobatrachia</taxon>
        <taxon>Ranoidea</taxon>
        <taxon>Ranidae</taxon>
        <taxon>Staurois</taxon>
    </lineage>
</organism>
<keyword evidence="3 7" id="KW-0812">Transmembrane</keyword>
<evidence type="ECO:0000256" key="3">
    <source>
        <dbReference type="ARBA" id="ARBA00022692"/>
    </source>
</evidence>
<comment type="similarity">
    <text evidence="2">Belongs to the SLC13A/DASS transporter (TC 2.A.47) family. NADC subfamily.</text>
</comment>
<evidence type="ECO:0000256" key="7">
    <source>
        <dbReference type="SAM" id="Phobius"/>
    </source>
</evidence>
<comment type="subcellular location">
    <subcellularLocation>
        <location evidence="1">Membrane</location>
        <topology evidence="1">Multi-pass membrane protein</topology>
    </subcellularLocation>
</comment>
<protein>
    <submittedName>
        <fullName evidence="8">Uncharacterized protein</fullName>
    </submittedName>
</protein>
<gene>
    <name evidence="8" type="ORF">SPARVUS_LOCUS1944327</name>
</gene>
<evidence type="ECO:0000256" key="4">
    <source>
        <dbReference type="ARBA" id="ARBA00022989"/>
    </source>
</evidence>
<sequence length="154" mass="17126">NLLPKSSKQFSSSEYWEQFFRRRGARAFQWYGGYLELCGVLHVLNVFIQPKDKESGLSSWLGDKLTPLQSIPPAAIALVLCLLVAIFTECTSNVATTTLFLPILASMTVVDCLSESQHPMQGYGTCFGLDVRTLDCWSMGEKLWLTGLAAGRIR</sequence>
<accession>A0ABN9AZW6</accession>
<dbReference type="Pfam" id="PF00939">
    <property type="entry name" value="Na_sulph_symp"/>
    <property type="match status" value="1"/>
</dbReference>
<comment type="caution">
    <text evidence="8">The sequence shown here is derived from an EMBL/GenBank/DDBJ whole genome shotgun (WGS) entry which is preliminary data.</text>
</comment>
<keyword evidence="6" id="KW-0915">Sodium</keyword>
<evidence type="ECO:0000256" key="2">
    <source>
        <dbReference type="ARBA" id="ARBA00006772"/>
    </source>
</evidence>
<evidence type="ECO:0000313" key="9">
    <source>
        <dbReference type="Proteomes" id="UP001162483"/>
    </source>
</evidence>